<dbReference type="CDD" id="cd00093">
    <property type="entry name" value="HTH_XRE"/>
    <property type="match status" value="1"/>
</dbReference>
<sequence>MKHYRKMILQQLRKEKKLTQKEAAQKIGISFSMFSKIENGERFGSYETLNAIATFFGTTVDNLCGNYTHI</sequence>
<dbReference type="AlphaFoldDB" id="A0AAP3DLU7"/>
<dbReference type="EMBL" id="JAPTNE010000095">
    <property type="protein sequence ID" value="MCZ0810487.1"/>
    <property type="molecule type" value="Genomic_DNA"/>
</dbReference>
<feature type="domain" description="HTH cro/C1-type" evidence="2">
    <location>
        <begin position="9"/>
        <end position="63"/>
    </location>
</feature>
<name>A0AAP3DLU7_BRELA</name>
<comment type="caution">
    <text evidence="3">The sequence shown here is derived from an EMBL/GenBank/DDBJ whole genome shotgun (WGS) entry which is preliminary data.</text>
</comment>
<dbReference type="SMART" id="SM00530">
    <property type="entry name" value="HTH_XRE"/>
    <property type="match status" value="1"/>
</dbReference>
<evidence type="ECO:0000313" key="4">
    <source>
        <dbReference type="Proteomes" id="UP001077662"/>
    </source>
</evidence>
<dbReference type="Pfam" id="PF01381">
    <property type="entry name" value="HTH_3"/>
    <property type="match status" value="1"/>
</dbReference>
<dbReference type="Gene3D" id="1.10.260.40">
    <property type="entry name" value="lambda repressor-like DNA-binding domains"/>
    <property type="match status" value="1"/>
</dbReference>
<reference evidence="3" key="1">
    <citation type="submission" date="2022-09" db="EMBL/GenBank/DDBJ databases">
        <title>Genome analysis and characterization of larvicidal activity of Brevibacillus strains.</title>
        <authorList>
            <person name="Patrusheva E.V."/>
            <person name="Izotova A.O."/>
            <person name="Toshchakov S.V."/>
            <person name="Sineoky S.P."/>
        </authorList>
    </citation>
    <scope>NUCLEOTIDE SEQUENCE</scope>
    <source>
        <strain evidence="3">VKPM_B-13247</strain>
    </source>
</reference>
<keyword evidence="1" id="KW-0238">DNA-binding</keyword>
<evidence type="ECO:0000313" key="3">
    <source>
        <dbReference type="EMBL" id="MCZ0810487.1"/>
    </source>
</evidence>
<accession>A0AAP3DLU7</accession>
<dbReference type="SUPFAM" id="SSF47413">
    <property type="entry name" value="lambda repressor-like DNA-binding domains"/>
    <property type="match status" value="1"/>
</dbReference>
<organism evidence="3 4">
    <name type="scientific">Brevibacillus laterosporus</name>
    <name type="common">Bacillus laterosporus</name>
    <dbReference type="NCBI Taxonomy" id="1465"/>
    <lineage>
        <taxon>Bacteria</taxon>
        <taxon>Bacillati</taxon>
        <taxon>Bacillota</taxon>
        <taxon>Bacilli</taxon>
        <taxon>Bacillales</taxon>
        <taxon>Paenibacillaceae</taxon>
        <taxon>Brevibacillus</taxon>
    </lineage>
</organism>
<dbReference type="Proteomes" id="UP001077662">
    <property type="component" value="Unassembled WGS sequence"/>
</dbReference>
<dbReference type="PROSITE" id="PS50943">
    <property type="entry name" value="HTH_CROC1"/>
    <property type="match status" value="1"/>
</dbReference>
<gene>
    <name evidence="3" type="ORF">O0554_27020</name>
</gene>
<dbReference type="InterPro" id="IPR001387">
    <property type="entry name" value="Cro/C1-type_HTH"/>
</dbReference>
<dbReference type="RefSeq" id="WP_258435122.1">
    <property type="nucleotide sequence ID" value="NZ_JANSGW010000095.1"/>
</dbReference>
<dbReference type="PANTHER" id="PTHR46558">
    <property type="entry name" value="TRACRIPTIONAL REGULATORY PROTEIN-RELATED-RELATED"/>
    <property type="match status" value="1"/>
</dbReference>
<proteinExistence type="predicted"/>
<dbReference type="GO" id="GO:0003677">
    <property type="term" value="F:DNA binding"/>
    <property type="evidence" value="ECO:0007669"/>
    <property type="project" value="UniProtKB-KW"/>
</dbReference>
<dbReference type="PANTHER" id="PTHR46558:SF11">
    <property type="entry name" value="HTH-TYPE TRANSCRIPTIONAL REGULATOR XRE"/>
    <property type="match status" value="1"/>
</dbReference>
<evidence type="ECO:0000256" key="1">
    <source>
        <dbReference type="ARBA" id="ARBA00023125"/>
    </source>
</evidence>
<dbReference type="InterPro" id="IPR010982">
    <property type="entry name" value="Lambda_DNA-bd_dom_sf"/>
</dbReference>
<evidence type="ECO:0000259" key="2">
    <source>
        <dbReference type="PROSITE" id="PS50943"/>
    </source>
</evidence>
<protein>
    <submittedName>
        <fullName evidence="3">Helix-turn-helix transcriptional regulator</fullName>
    </submittedName>
</protein>